<reference evidence="2" key="1">
    <citation type="submission" date="2016-11" db="UniProtKB">
        <authorList>
            <consortium name="WormBaseParasite"/>
        </authorList>
    </citation>
    <scope>IDENTIFICATION</scope>
    <source>
        <strain evidence="2">KR3021</strain>
    </source>
</reference>
<dbReference type="WBParaSite" id="RSKR_0000748200.1">
    <property type="protein sequence ID" value="RSKR_0000748200.1"/>
    <property type="gene ID" value="RSKR_0000748200"/>
</dbReference>
<name>A0AC35U4N9_9BILA</name>
<sequence>MRAPPKKYYGSHTTSTYTASTGEDVPDATPRRKLIGFLHRTSHLSLTSEATDENSLHIAGQTSSCYESEEDRSKHDTDKNYFSSDGTDISFKQDFRAKTLRTHRNMNVVLNMKTNDFLGISLIGQASYNCDKGIFIADIMSGGAVAQNGRISIGDELLEVNGNSFLHFSNDQAVELLKNEILKRGPIRLKISKRFPTIAANPLVSKSFGSLKRDGLTRKSLHVSPSYRGTDMQLDEQVWVPQKSSSMRDVMRHLNPTQTMMPAIKETHENPNSISPSALRRQTPVKSSRKNSIRSSNGKQYNMDSDKEDVVQAMCLPNSYLEAKERTWLKITHPMCFLGKHLLDWLLSNVEGMNDRRVAKMYAFELLQEKLIVHVICRYTFSEQCYYVFGEEIEKKKKERESNAECSYMI</sequence>
<accession>A0AC35U4N9</accession>
<dbReference type="Proteomes" id="UP000095286">
    <property type="component" value="Unplaced"/>
</dbReference>
<proteinExistence type="predicted"/>
<organism evidence="1 2">
    <name type="scientific">Rhabditophanes sp. KR3021</name>
    <dbReference type="NCBI Taxonomy" id="114890"/>
    <lineage>
        <taxon>Eukaryota</taxon>
        <taxon>Metazoa</taxon>
        <taxon>Ecdysozoa</taxon>
        <taxon>Nematoda</taxon>
        <taxon>Chromadorea</taxon>
        <taxon>Rhabditida</taxon>
        <taxon>Tylenchina</taxon>
        <taxon>Panagrolaimomorpha</taxon>
        <taxon>Strongyloidoidea</taxon>
        <taxon>Alloionematidae</taxon>
        <taxon>Rhabditophanes</taxon>
    </lineage>
</organism>
<evidence type="ECO:0000313" key="2">
    <source>
        <dbReference type="WBParaSite" id="RSKR_0000748200.1"/>
    </source>
</evidence>
<protein>
    <submittedName>
        <fullName evidence="2">PDZ domain-containing protein</fullName>
    </submittedName>
</protein>
<evidence type="ECO:0000313" key="1">
    <source>
        <dbReference type="Proteomes" id="UP000095286"/>
    </source>
</evidence>